<protein>
    <submittedName>
        <fullName evidence="2">Uncharacterized protein</fullName>
    </submittedName>
</protein>
<feature type="chain" id="PRO_5036473824" evidence="1">
    <location>
        <begin position="24"/>
        <end position="104"/>
    </location>
</feature>
<gene>
    <name evidence="2" type="ORF">TNIN_271101</name>
</gene>
<dbReference type="OrthoDB" id="6428907at2759"/>
<comment type="caution">
    <text evidence="2">The sequence shown here is derived from an EMBL/GenBank/DDBJ whole genome shotgun (WGS) entry which is preliminary data.</text>
</comment>
<dbReference type="AlphaFoldDB" id="A0A8X6WL77"/>
<proteinExistence type="predicted"/>
<organism evidence="2 3">
    <name type="scientific">Trichonephila inaurata madagascariensis</name>
    <dbReference type="NCBI Taxonomy" id="2747483"/>
    <lineage>
        <taxon>Eukaryota</taxon>
        <taxon>Metazoa</taxon>
        <taxon>Ecdysozoa</taxon>
        <taxon>Arthropoda</taxon>
        <taxon>Chelicerata</taxon>
        <taxon>Arachnida</taxon>
        <taxon>Araneae</taxon>
        <taxon>Araneomorphae</taxon>
        <taxon>Entelegynae</taxon>
        <taxon>Araneoidea</taxon>
        <taxon>Nephilidae</taxon>
        <taxon>Trichonephila</taxon>
        <taxon>Trichonephila inaurata</taxon>
    </lineage>
</organism>
<reference evidence="2" key="1">
    <citation type="submission" date="2020-08" db="EMBL/GenBank/DDBJ databases">
        <title>Multicomponent nature underlies the extraordinary mechanical properties of spider dragline silk.</title>
        <authorList>
            <person name="Kono N."/>
            <person name="Nakamura H."/>
            <person name="Mori M."/>
            <person name="Yoshida Y."/>
            <person name="Ohtoshi R."/>
            <person name="Malay A.D."/>
            <person name="Moran D.A.P."/>
            <person name="Tomita M."/>
            <person name="Numata K."/>
            <person name="Arakawa K."/>
        </authorList>
    </citation>
    <scope>NUCLEOTIDE SEQUENCE</scope>
</reference>
<feature type="signal peptide" evidence="1">
    <location>
        <begin position="1"/>
        <end position="23"/>
    </location>
</feature>
<keyword evidence="1" id="KW-0732">Signal</keyword>
<dbReference type="EMBL" id="BMAV01000181">
    <property type="protein sequence ID" value="GFY37213.1"/>
    <property type="molecule type" value="Genomic_DNA"/>
</dbReference>
<name>A0A8X6WL77_9ARAC</name>
<accession>A0A8X6WL77</accession>
<keyword evidence="3" id="KW-1185">Reference proteome</keyword>
<evidence type="ECO:0000313" key="3">
    <source>
        <dbReference type="Proteomes" id="UP000886998"/>
    </source>
</evidence>
<evidence type="ECO:0000313" key="2">
    <source>
        <dbReference type="EMBL" id="GFY37213.1"/>
    </source>
</evidence>
<sequence>MNPTLKCLLIATIILSMISISLATEELSKGYLAIKFFPLLPKGKELAGLLKRTKRYINNRGRSRSFCELFHCEEECNVPEENRCCEGFSYDRRSKKCREVFTSY</sequence>
<evidence type="ECO:0000256" key="1">
    <source>
        <dbReference type="SAM" id="SignalP"/>
    </source>
</evidence>
<dbReference type="Proteomes" id="UP000886998">
    <property type="component" value="Unassembled WGS sequence"/>
</dbReference>